<sequence>MILEILATSAGRARDREPLPNPLTPKAYTIPEVGAFLSFDEYTMVGSLAVLIWDVLNATRQDYTLLSTHRITFLNIVFVISRLSALLSETFSVLLFTTRLETCALSQWLANSFFFLYRLSTSTLFYARVQGVYQSQPYALAFFRFLWLMAAGGATMGFFSSHAFQLHPTKYCSFASKGGHWLVTIPISEAVFDVLICSAVTYKIGHDHSSPERPFWRRWLGRGEEGVTRFSDRFLKDHQLYVSLTACVKLPEIVIIFASISVPSLSGFRSALAFPDMTLTNILATKIYRGMKLGKKGLASFETTATDPLFV</sequence>
<organism evidence="1 2">
    <name type="scientific">Crepidotus variabilis</name>
    <dbReference type="NCBI Taxonomy" id="179855"/>
    <lineage>
        <taxon>Eukaryota</taxon>
        <taxon>Fungi</taxon>
        <taxon>Dikarya</taxon>
        <taxon>Basidiomycota</taxon>
        <taxon>Agaricomycotina</taxon>
        <taxon>Agaricomycetes</taxon>
        <taxon>Agaricomycetidae</taxon>
        <taxon>Agaricales</taxon>
        <taxon>Agaricineae</taxon>
        <taxon>Crepidotaceae</taxon>
        <taxon>Crepidotus</taxon>
    </lineage>
</organism>
<dbReference type="Proteomes" id="UP000807306">
    <property type="component" value="Unassembled WGS sequence"/>
</dbReference>
<evidence type="ECO:0000313" key="2">
    <source>
        <dbReference type="Proteomes" id="UP000807306"/>
    </source>
</evidence>
<proteinExistence type="predicted"/>
<reference evidence="1" key="1">
    <citation type="submission" date="2020-11" db="EMBL/GenBank/DDBJ databases">
        <authorList>
            <consortium name="DOE Joint Genome Institute"/>
            <person name="Ahrendt S."/>
            <person name="Riley R."/>
            <person name="Andreopoulos W."/>
            <person name="Labutti K."/>
            <person name="Pangilinan J."/>
            <person name="Ruiz-Duenas F.J."/>
            <person name="Barrasa J.M."/>
            <person name="Sanchez-Garcia M."/>
            <person name="Camarero S."/>
            <person name="Miyauchi S."/>
            <person name="Serrano A."/>
            <person name="Linde D."/>
            <person name="Babiker R."/>
            <person name="Drula E."/>
            <person name="Ayuso-Fernandez I."/>
            <person name="Pacheco R."/>
            <person name="Padilla G."/>
            <person name="Ferreira P."/>
            <person name="Barriuso J."/>
            <person name="Kellner H."/>
            <person name="Castanera R."/>
            <person name="Alfaro M."/>
            <person name="Ramirez L."/>
            <person name="Pisabarro A.G."/>
            <person name="Kuo A."/>
            <person name="Tritt A."/>
            <person name="Lipzen A."/>
            <person name="He G."/>
            <person name="Yan M."/>
            <person name="Ng V."/>
            <person name="Cullen D."/>
            <person name="Martin F."/>
            <person name="Rosso M.-N."/>
            <person name="Henrissat B."/>
            <person name="Hibbett D."/>
            <person name="Martinez A.T."/>
            <person name="Grigoriev I.V."/>
        </authorList>
    </citation>
    <scope>NUCLEOTIDE SEQUENCE</scope>
    <source>
        <strain evidence="1">CBS 506.95</strain>
    </source>
</reference>
<gene>
    <name evidence="1" type="ORF">CPB83DRAFT_289519</name>
</gene>
<dbReference type="OrthoDB" id="3038990at2759"/>
<dbReference type="EMBL" id="MU157849">
    <property type="protein sequence ID" value="KAF9528920.1"/>
    <property type="molecule type" value="Genomic_DNA"/>
</dbReference>
<dbReference type="AlphaFoldDB" id="A0A9P6JQV1"/>
<keyword evidence="2" id="KW-1185">Reference proteome</keyword>
<comment type="caution">
    <text evidence="1">The sequence shown here is derived from an EMBL/GenBank/DDBJ whole genome shotgun (WGS) entry which is preliminary data.</text>
</comment>
<evidence type="ECO:0000313" key="1">
    <source>
        <dbReference type="EMBL" id="KAF9528920.1"/>
    </source>
</evidence>
<protein>
    <submittedName>
        <fullName evidence="1">Uncharacterized protein</fullName>
    </submittedName>
</protein>
<name>A0A9P6JQV1_9AGAR</name>
<accession>A0A9P6JQV1</accession>